<evidence type="ECO:0000313" key="2">
    <source>
        <dbReference type="EMBL" id="ANP89339.1"/>
    </source>
</evidence>
<proteinExistence type="predicted"/>
<reference evidence="2 3" key="1">
    <citation type="submission" date="2016-06" db="EMBL/GenBank/DDBJ databases">
        <title>Microsymbionts genomes from the relict species Vavilovia formosa.</title>
        <authorList>
            <person name="Chirak E."/>
            <person name="Kimeklis A."/>
            <person name="Andronov E."/>
        </authorList>
    </citation>
    <scope>NUCLEOTIDE SEQUENCE [LARGE SCALE GENOMIC DNA]</scope>
    <source>
        <strain evidence="2 3">Vaf10</strain>
        <plasmid evidence="3">Plasmid unnamed1</plasmid>
    </source>
</reference>
<gene>
    <name evidence="2" type="ORF">BA011_26620</name>
</gene>
<geneLocation type="plasmid" evidence="2 3">
    <name>unnamed1</name>
</geneLocation>
<evidence type="ECO:0000259" key="1">
    <source>
        <dbReference type="PROSITE" id="PS50914"/>
    </source>
</evidence>
<organism evidence="2 3">
    <name type="scientific">Rhizobium leguminosarum</name>
    <dbReference type="NCBI Taxonomy" id="384"/>
    <lineage>
        <taxon>Bacteria</taxon>
        <taxon>Pseudomonadati</taxon>
        <taxon>Pseudomonadota</taxon>
        <taxon>Alphaproteobacteria</taxon>
        <taxon>Hyphomicrobiales</taxon>
        <taxon>Rhizobiaceae</taxon>
        <taxon>Rhizobium/Agrobacterium group</taxon>
        <taxon>Rhizobium</taxon>
    </lineage>
</organism>
<dbReference type="AlphaFoldDB" id="A0A1B1CI52"/>
<dbReference type="Gene3D" id="3.30.1340.30">
    <property type="match status" value="1"/>
</dbReference>
<name>A0A1B1CI52_RHILE</name>
<sequence>MPANTVIPIGDDALSTAIRMRLELELGLTYDVVKVTVLNGEVTLRGRMACPSKREAAKVTAESVRRVRRVISDISTAYYMAGSPADRWHEGCAWACRKFWRLTVC</sequence>
<protein>
    <recommendedName>
        <fullName evidence="1">BON domain-containing protein</fullName>
    </recommendedName>
</protein>
<dbReference type="EMBL" id="CP016287">
    <property type="protein sequence ID" value="ANP89339.1"/>
    <property type="molecule type" value="Genomic_DNA"/>
</dbReference>
<feature type="domain" description="BON" evidence="1">
    <location>
        <begin position="10"/>
        <end position="78"/>
    </location>
</feature>
<evidence type="ECO:0000313" key="3">
    <source>
        <dbReference type="Proteomes" id="UP000092691"/>
    </source>
</evidence>
<dbReference type="Pfam" id="PF04972">
    <property type="entry name" value="BON"/>
    <property type="match status" value="1"/>
</dbReference>
<dbReference type="PROSITE" id="PS50914">
    <property type="entry name" value="BON"/>
    <property type="match status" value="1"/>
</dbReference>
<accession>A0A1B1CI52</accession>
<dbReference type="OrthoDB" id="8379786at2"/>
<keyword evidence="2" id="KW-0614">Plasmid</keyword>
<dbReference type="InterPro" id="IPR007055">
    <property type="entry name" value="BON_dom"/>
</dbReference>
<dbReference type="Proteomes" id="UP000092691">
    <property type="component" value="Plasmid unnamed1"/>
</dbReference>